<dbReference type="AlphaFoldDB" id="A0AAU9UTT4"/>
<comment type="caution">
    <text evidence="1">The sequence shown here is derived from an EMBL/GenBank/DDBJ whole genome shotgun (WGS) entry which is preliminary data.</text>
</comment>
<protein>
    <submittedName>
        <fullName evidence="1">Uncharacterized protein</fullName>
    </submittedName>
</protein>
<dbReference type="PANTHER" id="PTHR33198:SF21">
    <property type="entry name" value="RETROTRANSPOSON GAG DOMAIN-CONTAINING PROTEIN"/>
    <property type="match status" value="1"/>
</dbReference>
<gene>
    <name evidence="1" type="ORF">EEDITHA_LOCUS16070</name>
</gene>
<name>A0AAU9UTT4_EUPED</name>
<reference evidence="1" key="1">
    <citation type="submission" date="2022-03" db="EMBL/GenBank/DDBJ databases">
        <authorList>
            <person name="Tunstrom K."/>
        </authorList>
    </citation>
    <scope>NUCLEOTIDE SEQUENCE</scope>
</reference>
<evidence type="ECO:0000313" key="2">
    <source>
        <dbReference type="Proteomes" id="UP001153954"/>
    </source>
</evidence>
<proteinExistence type="predicted"/>
<accession>A0AAU9UTT4</accession>
<dbReference type="EMBL" id="CAKOGL010000023">
    <property type="protein sequence ID" value="CAH2101301.1"/>
    <property type="molecule type" value="Genomic_DNA"/>
</dbReference>
<dbReference type="Proteomes" id="UP001153954">
    <property type="component" value="Unassembled WGS sequence"/>
</dbReference>
<organism evidence="1 2">
    <name type="scientific">Euphydryas editha</name>
    <name type="common">Edith's checkerspot</name>
    <dbReference type="NCBI Taxonomy" id="104508"/>
    <lineage>
        <taxon>Eukaryota</taxon>
        <taxon>Metazoa</taxon>
        <taxon>Ecdysozoa</taxon>
        <taxon>Arthropoda</taxon>
        <taxon>Hexapoda</taxon>
        <taxon>Insecta</taxon>
        <taxon>Pterygota</taxon>
        <taxon>Neoptera</taxon>
        <taxon>Endopterygota</taxon>
        <taxon>Lepidoptera</taxon>
        <taxon>Glossata</taxon>
        <taxon>Ditrysia</taxon>
        <taxon>Papilionoidea</taxon>
        <taxon>Nymphalidae</taxon>
        <taxon>Nymphalinae</taxon>
        <taxon>Euphydryas</taxon>
    </lineage>
</organism>
<keyword evidence="2" id="KW-1185">Reference proteome</keyword>
<sequence>MSQLTIEKFDCEGEPSSVGARWERWKRGLFIYFDAADITKSEKKRATLLHFGGSELQEIFYNIPEANASTTDGVDVFKIAIDKLDAYFTPKQSKVYERHLFRLIKQEPDERFEKFLVRLRQQADKCKFNDKEDQIIDQITEKCSSKELRKKILQTGDSMTLDNILAEANALEAVSRQMEDFGKGSSKFEDVNKVETKAQRGKIKTHIGENGQVSQLAADVEIETMVL</sequence>
<evidence type="ECO:0000313" key="1">
    <source>
        <dbReference type="EMBL" id="CAH2101301.1"/>
    </source>
</evidence>
<dbReference type="PANTHER" id="PTHR33198">
    <property type="entry name" value="ANK_REP_REGION DOMAIN-CONTAINING PROTEIN-RELATED"/>
    <property type="match status" value="1"/>
</dbReference>